<dbReference type="RefSeq" id="WP_101495941.1">
    <property type="nucleotide sequence ID" value="NZ_LNJZ01000003.1"/>
</dbReference>
<protein>
    <submittedName>
        <fullName evidence="1">Molybdopterin synthase subunit MoaD</fullName>
    </submittedName>
</protein>
<accession>A0A4R6U0E8</accession>
<sequence>MIKVLFFARYKEVLKQEQLQLQWQAQWQTLGDIRAHLVQQGGPWSVLEDPGIMCARNQDMCRLDTAVQDGDEVAFFPTVTGG</sequence>
<dbReference type="InterPro" id="IPR003749">
    <property type="entry name" value="ThiS/MoaD-like"/>
</dbReference>
<dbReference type="EMBL" id="SNYK01000006">
    <property type="protein sequence ID" value="TDQ37839.1"/>
    <property type="molecule type" value="Genomic_DNA"/>
</dbReference>
<keyword evidence="2" id="KW-1185">Reference proteome</keyword>
<dbReference type="SUPFAM" id="SSF54285">
    <property type="entry name" value="MoaD/ThiS"/>
    <property type="match status" value="1"/>
</dbReference>
<gene>
    <name evidence="1" type="ORF">DFQ45_10665</name>
</gene>
<comment type="caution">
    <text evidence="1">The sequence shown here is derived from an EMBL/GenBank/DDBJ whole genome shotgun (WGS) entry which is preliminary data.</text>
</comment>
<dbReference type="Proteomes" id="UP000294575">
    <property type="component" value="Unassembled WGS sequence"/>
</dbReference>
<organism evidence="1 2">
    <name type="scientific">Thiopseudomonas denitrificans</name>
    <dbReference type="NCBI Taxonomy" id="1501432"/>
    <lineage>
        <taxon>Bacteria</taxon>
        <taxon>Pseudomonadati</taxon>
        <taxon>Pseudomonadota</taxon>
        <taxon>Gammaproteobacteria</taxon>
        <taxon>Pseudomonadales</taxon>
        <taxon>Pseudomonadaceae</taxon>
        <taxon>Thiopseudomonas</taxon>
    </lineage>
</organism>
<name>A0A4R6U0E8_9GAMM</name>
<dbReference type="InterPro" id="IPR016155">
    <property type="entry name" value="Mopterin_synth/thiamin_S_b"/>
</dbReference>
<reference evidence="1 2" key="1">
    <citation type="submission" date="2019-03" db="EMBL/GenBank/DDBJ databases">
        <title>Genomic Encyclopedia of Type Strains, Phase IV (KMG-IV): sequencing the most valuable type-strain genomes for metagenomic binning, comparative biology and taxonomic classification.</title>
        <authorList>
            <person name="Goeker M."/>
        </authorList>
    </citation>
    <scope>NUCLEOTIDE SEQUENCE [LARGE SCALE GENOMIC DNA]</scope>
    <source>
        <strain evidence="1 2">DSM 28679</strain>
    </source>
</reference>
<dbReference type="OrthoDB" id="9801945at2"/>
<proteinExistence type="predicted"/>
<dbReference type="CDD" id="cd00754">
    <property type="entry name" value="Ubl_MoaD"/>
    <property type="match status" value="1"/>
</dbReference>
<evidence type="ECO:0000313" key="1">
    <source>
        <dbReference type="EMBL" id="TDQ37839.1"/>
    </source>
</evidence>
<evidence type="ECO:0000313" key="2">
    <source>
        <dbReference type="Proteomes" id="UP000294575"/>
    </source>
</evidence>
<dbReference type="Pfam" id="PF02597">
    <property type="entry name" value="ThiS"/>
    <property type="match status" value="1"/>
</dbReference>
<dbReference type="AlphaFoldDB" id="A0A4R6U0E8"/>
<dbReference type="Gene3D" id="3.10.20.30">
    <property type="match status" value="1"/>
</dbReference>
<dbReference type="InterPro" id="IPR012675">
    <property type="entry name" value="Beta-grasp_dom_sf"/>
</dbReference>